<evidence type="ECO:0000256" key="7">
    <source>
        <dbReference type="SAM" id="Phobius"/>
    </source>
</evidence>
<sequence length="285" mass="30078">MTQPSPSDAANYCYRHPDRQSFVLCQRCGRTICGQCQTPAAVGVHCPECVREARSNAPRVQPAVVTRFRSASASGAPVVTYSLIGVSVVIYLLQFVLGSSFTNLLSFSAPFEIVQPWRLVTSLFAHAGLLHLLFNMYALFIFGGQLERTLGRGRYAALYAISGIGGAAAVSLIAPTTSVIGASGAIFGLMAAFFVIARSLGGSNGVQLLVLVGINLVIGIVLPNVSWQAHVGGLVAGAAVAFVYSKTRHRSKHRVQTAAIVAIGVVVLAIVLLRSYQLASAYGII</sequence>
<evidence type="ECO:0000256" key="2">
    <source>
        <dbReference type="ARBA" id="ARBA00009045"/>
    </source>
</evidence>
<evidence type="ECO:0000256" key="6">
    <source>
        <dbReference type="ARBA" id="ARBA00023136"/>
    </source>
</evidence>
<comment type="similarity">
    <text evidence="2">Belongs to the peptidase S54 family.</text>
</comment>
<reference evidence="10 12" key="2">
    <citation type="submission" date="2020-07" db="EMBL/GenBank/DDBJ databases">
        <title>Sequencing the genomes of 1000 actinobacteria strains.</title>
        <authorList>
            <person name="Klenk H.-P."/>
        </authorList>
    </citation>
    <scope>NUCLEOTIDE SEQUENCE [LARGE SCALE GENOMIC DNA]</scope>
    <source>
        <strain evidence="10 12">DSM 10309</strain>
    </source>
</reference>
<feature type="transmembrane region" description="Helical" evidence="7">
    <location>
        <begin position="155"/>
        <end position="173"/>
    </location>
</feature>
<dbReference type="Proteomes" id="UP000321154">
    <property type="component" value="Unassembled WGS sequence"/>
</dbReference>
<dbReference type="EMBL" id="JACGWW010000004">
    <property type="protein sequence ID" value="MBA8814440.1"/>
    <property type="molecule type" value="Genomic_DNA"/>
</dbReference>
<feature type="transmembrane region" description="Helical" evidence="7">
    <location>
        <begin position="179"/>
        <end position="197"/>
    </location>
</feature>
<evidence type="ECO:0000256" key="5">
    <source>
        <dbReference type="ARBA" id="ARBA00022989"/>
    </source>
</evidence>
<evidence type="ECO:0000313" key="12">
    <source>
        <dbReference type="Proteomes" id="UP000522688"/>
    </source>
</evidence>
<dbReference type="SUPFAM" id="SSF144091">
    <property type="entry name" value="Rhomboid-like"/>
    <property type="match status" value="1"/>
</dbReference>
<dbReference type="EMBL" id="BJUV01000017">
    <property type="protein sequence ID" value="GEK83609.1"/>
    <property type="molecule type" value="Genomic_DNA"/>
</dbReference>
<organism evidence="10 12">
    <name type="scientific">Frigoribacterium faeni</name>
    <dbReference type="NCBI Taxonomy" id="145483"/>
    <lineage>
        <taxon>Bacteria</taxon>
        <taxon>Bacillati</taxon>
        <taxon>Actinomycetota</taxon>
        <taxon>Actinomycetes</taxon>
        <taxon>Micrococcales</taxon>
        <taxon>Microbacteriaceae</taxon>
        <taxon>Frigoribacterium</taxon>
    </lineage>
</organism>
<accession>A0A7W3PJH5</accession>
<dbReference type="GO" id="GO:0016020">
    <property type="term" value="C:membrane"/>
    <property type="evidence" value="ECO:0007669"/>
    <property type="project" value="UniProtKB-SubCell"/>
</dbReference>
<feature type="domain" description="Peptidase S54 rhomboid" evidence="8">
    <location>
        <begin position="115"/>
        <end position="246"/>
    </location>
</feature>
<dbReference type="Proteomes" id="UP000522688">
    <property type="component" value="Unassembled WGS sequence"/>
</dbReference>
<evidence type="ECO:0000256" key="3">
    <source>
        <dbReference type="ARBA" id="ARBA00022692"/>
    </source>
</evidence>
<evidence type="ECO:0000313" key="10">
    <source>
        <dbReference type="EMBL" id="MBA8814440.1"/>
    </source>
</evidence>
<keyword evidence="11" id="KW-1185">Reference proteome</keyword>
<keyword evidence="5 7" id="KW-1133">Transmembrane helix</keyword>
<evidence type="ECO:0000256" key="4">
    <source>
        <dbReference type="ARBA" id="ARBA00022801"/>
    </source>
</evidence>
<keyword evidence="3 7" id="KW-0812">Transmembrane</keyword>
<feature type="transmembrane region" description="Helical" evidence="7">
    <location>
        <begin position="117"/>
        <end position="143"/>
    </location>
</feature>
<dbReference type="InterPro" id="IPR050925">
    <property type="entry name" value="Rhomboid_protease_S54"/>
</dbReference>
<keyword evidence="4" id="KW-0378">Hydrolase</keyword>
<feature type="transmembrane region" description="Helical" evidence="7">
    <location>
        <begin position="257"/>
        <end position="276"/>
    </location>
</feature>
<dbReference type="AlphaFoldDB" id="A0A7W3PJH5"/>
<evidence type="ECO:0000256" key="1">
    <source>
        <dbReference type="ARBA" id="ARBA00004141"/>
    </source>
</evidence>
<feature type="transmembrane region" description="Helical" evidence="7">
    <location>
        <begin position="78"/>
        <end position="97"/>
    </location>
</feature>
<evidence type="ECO:0000313" key="11">
    <source>
        <dbReference type="Proteomes" id="UP000321154"/>
    </source>
</evidence>
<reference evidence="9 11" key="1">
    <citation type="submission" date="2019-07" db="EMBL/GenBank/DDBJ databases">
        <title>Whole genome shotgun sequence of Frigoribacterium faeni NBRC 103066.</title>
        <authorList>
            <person name="Hosoyama A."/>
            <person name="Uohara A."/>
            <person name="Ohji S."/>
            <person name="Ichikawa N."/>
        </authorList>
    </citation>
    <scope>NUCLEOTIDE SEQUENCE [LARGE SCALE GENOMIC DNA]</scope>
    <source>
        <strain evidence="9 11">NBRC 103066</strain>
    </source>
</reference>
<evidence type="ECO:0000313" key="9">
    <source>
        <dbReference type="EMBL" id="GEK83609.1"/>
    </source>
</evidence>
<gene>
    <name evidence="10" type="ORF">FB463_002711</name>
    <name evidence="9" type="ORF">FFA01_19180</name>
</gene>
<feature type="transmembrane region" description="Helical" evidence="7">
    <location>
        <begin position="204"/>
        <end position="221"/>
    </location>
</feature>
<dbReference type="RefSeq" id="WP_146855502.1">
    <property type="nucleotide sequence ID" value="NZ_BAAAHR010000003.1"/>
</dbReference>
<dbReference type="GO" id="GO:0004252">
    <property type="term" value="F:serine-type endopeptidase activity"/>
    <property type="evidence" value="ECO:0007669"/>
    <property type="project" value="InterPro"/>
</dbReference>
<comment type="caution">
    <text evidence="10">The sequence shown here is derived from an EMBL/GenBank/DDBJ whole genome shotgun (WGS) entry which is preliminary data.</text>
</comment>
<protein>
    <submittedName>
        <fullName evidence="10">Membrane associated rhomboid family serine protease</fullName>
    </submittedName>
    <submittedName>
        <fullName evidence="9">Rhomboid family intramembrane serine protease</fullName>
    </submittedName>
</protein>
<dbReference type="InterPro" id="IPR035952">
    <property type="entry name" value="Rhomboid-like_sf"/>
</dbReference>
<dbReference type="OrthoDB" id="9807874at2"/>
<dbReference type="Gene3D" id="1.20.1540.10">
    <property type="entry name" value="Rhomboid-like"/>
    <property type="match status" value="1"/>
</dbReference>
<dbReference type="PANTHER" id="PTHR43731:SF14">
    <property type="entry name" value="PRESENILIN-ASSOCIATED RHOMBOID-LIKE PROTEIN, MITOCHONDRIAL"/>
    <property type="match status" value="1"/>
</dbReference>
<keyword evidence="6 7" id="KW-0472">Membrane</keyword>
<dbReference type="GO" id="GO:0006508">
    <property type="term" value="P:proteolysis"/>
    <property type="evidence" value="ECO:0007669"/>
    <property type="project" value="UniProtKB-KW"/>
</dbReference>
<keyword evidence="10" id="KW-0645">Protease</keyword>
<dbReference type="Pfam" id="PF01694">
    <property type="entry name" value="Rhomboid"/>
    <property type="match status" value="1"/>
</dbReference>
<evidence type="ECO:0000259" key="8">
    <source>
        <dbReference type="Pfam" id="PF01694"/>
    </source>
</evidence>
<dbReference type="InterPro" id="IPR022764">
    <property type="entry name" value="Peptidase_S54_rhomboid_dom"/>
</dbReference>
<comment type="subcellular location">
    <subcellularLocation>
        <location evidence="1">Membrane</location>
        <topology evidence="1">Multi-pass membrane protein</topology>
    </subcellularLocation>
</comment>
<name>A0A7W3PJH5_9MICO</name>
<feature type="transmembrane region" description="Helical" evidence="7">
    <location>
        <begin position="227"/>
        <end position="245"/>
    </location>
</feature>
<proteinExistence type="inferred from homology"/>
<dbReference type="PANTHER" id="PTHR43731">
    <property type="entry name" value="RHOMBOID PROTEASE"/>
    <property type="match status" value="1"/>
</dbReference>